<organism evidence="1 2">
    <name type="scientific">Ridgeia piscesae</name>
    <name type="common">Tubeworm</name>
    <dbReference type="NCBI Taxonomy" id="27915"/>
    <lineage>
        <taxon>Eukaryota</taxon>
        <taxon>Metazoa</taxon>
        <taxon>Spiralia</taxon>
        <taxon>Lophotrochozoa</taxon>
        <taxon>Annelida</taxon>
        <taxon>Polychaeta</taxon>
        <taxon>Sedentaria</taxon>
        <taxon>Canalipalpata</taxon>
        <taxon>Sabellida</taxon>
        <taxon>Siboglinidae</taxon>
        <taxon>Ridgeia</taxon>
    </lineage>
</organism>
<reference evidence="1" key="1">
    <citation type="journal article" date="2023" name="Mol. Biol. Evol.">
        <title>Third-Generation Sequencing Reveals the Adaptive Role of the Epigenome in Three Deep-Sea Polychaetes.</title>
        <authorList>
            <person name="Perez M."/>
            <person name="Aroh O."/>
            <person name="Sun Y."/>
            <person name="Lan Y."/>
            <person name="Juniper S.K."/>
            <person name="Young C.R."/>
            <person name="Angers B."/>
            <person name="Qian P.Y."/>
        </authorList>
    </citation>
    <scope>NUCLEOTIDE SEQUENCE</scope>
    <source>
        <strain evidence="1">R07B-5</strain>
    </source>
</reference>
<comment type="caution">
    <text evidence="1">The sequence shown here is derived from an EMBL/GenBank/DDBJ whole genome shotgun (WGS) entry which is preliminary data.</text>
</comment>
<dbReference type="AlphaFoldDB" id="A0AAD9KZ03"/>
<protein>
    <submittedName>
        <fullName evidence="1">Uncharacterized protein</fullName>
    </submittedName>
</protein>
<proteinExistence type="predicted"/>
<sequence length="152" mass="16599">MHDSVQTHTAGIQLRLQGGQRFGLLPAQRSSRSADNHHHCTFLLPKVSCLDFFFESMFSSIVSARYGSVARFAGIHSLVGRLARTARPATKTGVAFSNITNQPPNSIFGYSMNFSSAVITPQNAYQSHTCLLQTTCIFYPLVSCVPGNTLSQ</sequence>
<dbReference type="Proteomes" id="UP001209878">
    <property type="component" value="Unassembled WGS sequence"/>
</dbReference>
<gene>
    <name evidence="1" type="ORF">NP493_454g03031</name>
</gene>
<keyword evidence="2" id="KW-1185">Reference proteome</keyword>
<accession>A0AAD9KZ03</accession>
<dbReference type="EMBL" id="JAODUO010000455">
    <property type="protein sequence ID" value="KAK2180177.1"/>
    <property type="molecule type" value="Genomic_DNA"/>
</dbReference>
<name>A0AAD9KZ03_RIDPI</name>
<evidence type="ECO:0000313" key="1">
    <source>
        <dbReference type="EMBL" id="KAK2180177.1"/>
    </source>
</evidence>
<evidence type="ECO:0000313" key="2">
    <source>
        <dbReference type="Proteomes" id="UP001209878"/>
    </source>
</evidence>